<accession>A0A399FWY2</accession>
<keyword evidence="4 12" id="KW-0645">Protease</keyword>
<evidence type="ECO:0000256" key="6">
    <source>
        <dbReference type="ARBA" id="ARBA00022801"/>
    </source>
</evidence>
<evidence type="ECO:0000256" key="2">
    <source>
        <dbReference type="ARBA" id="ARBA00004141"/>
    </source>
</evidence>
<feature type="transmembrane region" description="Helical" evidence="10">
    <location>
        <begin position="82"/>
        <end position="100"/>
    </location>
</feature>
<evidence type="ECO:0000313" key="13">
    <source>
        <dbReference type="Proteomes" id="UP000266287"/>
    </source>
</evidence>
<evidence type="ECO:0000259" key="11">
    <source>
        <dbReference type="Pfam" id="PF02163"/>
    </source>
</evidence>
<evidence type="ECO:0000256" key="1">
    <source>
        <dbReference type="ARBA" id="ARBA00001947"/>
    </source>
</evidence>
<gene>
    <name evidence="12" type="ORF">B9J77_01280</name>
</gene>
<comment type="similarity">
    <text evidence="3">Belongs to the peptidase M50B family.</text>
</comment>
<evidence type="ECO:0000256" key="10">
    <source>
        <dbReference type="SAM" id="Phobius"/>
    </source>
</evidence>
<dbReference type="InterPro" id="IPR008915">
    <property type="entry name" value="Peptidase_M50"/>
</dbReference>
<evidence type="ECO:0000256" key="9">
    <source>
        <dbReference type="ARBA" id="ARBA00023136"/>
    </source>
</evidence>
<dbReference type="Proteomes" id="UP000266287">
    <property type="component" value="Unassembled WGS sequence"/>
</dbReference>
<keyword evidence="5 10" id="KW-0812">Transmembrane</keyword>
<sequence>MRQKRKNYLISDLMINLLLFVITIGSTLFVGAIGANGNPIRNIGDILLGIPFSFSIMSILSFHELAHYVAARFHRVKASLPYFIPAPTLIGTLGAVIVMKSPMPNRRSLLDIGIAGPIGSFVLSIIFLIIGLNLSTVNITAPEPERIALGSSILFSFIADLIKGQLPDGYHIMLHPIAFAGWIGLLVTGLNLIPVGQLDGGHIAYALLGRWHATVAKIVFVSLLLLGFFTSRIWLFWAFLIFFMGLEHSPPIDNITSLDGKRKILAIFGLIMLIVSFVPAPIK</sequence>
<keyword evidence="8 10" id="KW-1133">Transmembrane helix</keyword>
<dbReference type="CDD" id="cd06160">
    <property type="entry name" value="S2P-M50_like_2"/>
    <property type="match status" value="1"/>
</dbReference>
<feature type="transmembrane region" description="Helical" evidence="10">
    <location>
        <begin position="12"/>
        <end position="34"/>
    </location>
</feature>
<reference evidence="12 13" key="1">
    <citation type="submission" date="2018-08" db="EMBL/GenBank/DDBJ databases">
        <title>Draft genome of candidate division NPL-UPA2 bacterium Unc8 that adapted to ultra-basic serpentinizing groundwater.</title>
        <authorList>
            <person name="Ishii S."/>
            <person name="Suzuki S."/>
            <person name="Nealson K.H."/>
        </authorList>
    </citation>
    <scope>NUCLEOTIDE SEQUENCE [LARGE SCALE GENOMIC DNA]</scope>
    <source>
        <strain evidence="12">Unc8</strain>
    </source>
</reference>
<keyword evidence="7" id="KW-0809">Transit peptide</keyword>
<dbReference type="Pfam" id="PF02163">
    <property type="entry name" value="Peptidase_M50"/>
    <property type="match status" value="1"/>
</dbReference>
<organism evidence="12 13">
    <name type="scientific">candidate division NPL-UPA2 bacterium Unc8</name>
    <dbReference type="NCBI Taxonomy" id="1980939"/>
    <lineage>
        <taxon>Bacteria</taxon>
    </lineage>
</organism>
<feature type="transmembrane region" description="Helical" evidence="10">
    <location>
        <begin position="264"/>
        <end position="282"/>
    </location>
</feature>
<dbReference type="InterPro" id="IPR044838">
    <property type="entry name" value="EGY1-like"/>
</dbReference>
<dbReference type="PANTHER" id="PTHR31412">
    <property type="entry name" value="ZINC METALLOPROTEASE EGY1"/>
    <property type="match status" value="1"/>
</dbReference>
<evidence type="ECO:0000256" key="8">
    <source>
        <dbReference type="ARBA" id="ARBA00022989"/>
    </source>
</evidence>
<dbReference type="GO" id="GO:0006508">
    <property type="term" value="P:proteolysis"/>
    <property type="evidence" value="ECO:0007669"/>
    <property type="project" value="UniProtKB-KW"/>
</dbReference>
<name>A0A399FWY2_UNCN2</name>
<comment type="caution">
    <text evidence="12">The sequence shown here is derived from an EMBL/GenBank/DDBJ whole genome shotgun (WGS) entry which is preliminary data.</text>
</comment>
<protein>
    <submittedName>
        <fullName evidence="12">Site-2 protease family protein</fullName>
    </submittedName>
</protein>
<feature type="transmembrane region" description="Helical" evidence="10">
    <location>
        <begin position="214"/>
        <end position="244"/>
    </location>
</feature>
<dbReference type="GO" id="GO:0016020">
    <property type="term" value="C:membrane"/>
    <property type="evidence" value="ECO:0007669"/>
    <property type="project" value="UniProtKB-SubCell"/>
</dbReference>
<dbReference type="EMBL" id="NDHY01000002">
    <property type="protein sequence ID" value="RII00681.1"/>
    <property type="molecule type" value="Genomic_DNA"/>
</dbReference>
<dbReference type="GO" id="GO:0008233">
    <property type="term" value="F:peptidase activity"/>
    <property type="evidence" value="ECO:0007669"/>
    <property type="project" value="UniProtKB-KW"/>
</dbReference>
<feature type="domain" description="Peptidase M50" evidence="11">
    <location>
        <begin position="52"/>
        <end position="214"/>
    </location>
</feature>
<comment type="cofactor">
    <cofactor evidence="1">
        <name>Zn(2+)</name>
        <dbReference type="ChEBI" id="CHEBI:29105"/>
    </cofactor>
</comment>
<keyword evidence="6" id="KW-0378">Hydrolase</keyword>
<comment type="subcellular location">
    <subcellularLocation>
        <location evidence="2">Membrane</location>
        <topology evidence="2">Multi-pass membrane protein</topology>
    </subcellularLocation>
</comment>
<evidence type="ECO:0000256" key="5">
    <source>
        <dbReference type="ARBA" id="ARBA00022692"/>
    </source>
</evidence>
<feature type="transmembrane region" description="Helical" evidence="10">
    <location>
        <begin position="46"/>
        <end position="70"/>
    </location>
</feature>
<keyword evidence="9 10" id="KW-0472">Membrane</keyword>
<proteinExistence type="inferred from homology"/>
<evidence type="ECO:0000256" key="7">
    <source>
        <dbReference type="ARBA" id="ARBA00022946"/>
    </source>
</evidence>
<dbReference type="PANTHER" id="PTHR31412:SF0">
    <property type="entry name" value="ZINC METALLOPROTEASE EGY1, CHLOROPLASTIC-RELATED"/>
    <property type="match status" value="1"/>
</dbReference>
<evidence type="ECO:0000256" key="3">
    <source>
        <dbReference type="ARBA" id="ARBA00007931"/>
    </source>
</evidence>
<feature type="transmembrane region" description="Helical" evidence="10">
    <location>
        <begin position="172"/>
        <end position="193"/>
    </location>
</feature>
<feature type="transmembrane region" description="Helical" evidence="10">
    <location>
        <begin position="147"/>
        <end position="166"/>
    </location>
</feature>
<dbReference type="AlphaFoldDB" id="A0A399FWY2"/>
<evidence type="ECO:0000313" key="12">
    <source>
        <dbReference type="EMBL" id="RII00681.1"/>
    </source>
</evidence>
<evidence type="ECO:0000256" key="4">
    <source>
        <dbReference type="ARBA" id="ARBA00022670"/>
    </source>
</evidence>
<feature type="transmembrane region" description="Helical" evidence="10">
    <location>
        <begin position="112"/>
        <end position="135"/>
    </location>
</feature>